<dbReference type="EMBL" id="VORO01000015">
    <property type="protein sequence ID" value="TXD88299.1"/>
    <property type="molecule type" value="Genomic_DNA"/>
</dbReference>
<dbReference type="RefSeq" id="WP_147087099.1">
    <property type="nucleotide sequence ID" value="NZ_VORM01000009.1"/>
</dbReference>
<dbReference type="InterPro" id="IPR002850">
    <property type="entry name" value="PIN_toxin-like"/>
</dbReference>
<sequence>MAIIDRIERNSITIIPEISITACRDPKDNKFLELAVAAKASCIITGDDDLLVLHPFRSIPIFNPSDFLSSF</sequence>
<reference evidence="2 3" key="1">
    <citation type="submission" date="2019-08" db="EMBL/GenBank/DDBJ databases">
        <title>Genomes of Subsaximicrobium wynnwilliamsii strains.</title>
        <authorList>
            <person name="Bowman J.P."/>
        </authorList>
    </citation>
    <scope>NUCLEOTIDE SEQUENCE [LARGE SCALE GENOMIC DNA]</scope>
    <source>
        <strain evidence="2 3">2-80-2</strain>
    </source>
</reference>
<dbReference type="PANTHER" id="PTHR34610:SF3">
    <property type="entry name" value="SSL7007 PROTEIN"/>
    <property type="match status" value="1"/>
</dbReference>
<evidence type="ECO:0000259" key="1">
    <source>
        <dbReference type="Pfam" id="PF13470"/>
    </source>
</evidence>
<keyword evidence="3" id="KW-1185">Reference proteome</keyword>
<evidence type="ECO:0000313" key="3">
    <source>
        <dbReference type="Proteomes" id="UP000321578"/>
    </source>
</evidence>
<dbReference type="Pfam" id="PF13470">
    <property type="entry name" value="PIN_3"/>
    <property type="match status" value="1"/>
</dbReference>
<dbReference type="InterPro" id="IPR002716">
    <property type="entry name" value="PIN_dom"/>
</dbReference>
<dbReference type="AlphaFoldDB" id="A0A5C6ZHD0"/>
<dbReference type="Proteomes" id="UP000321578">
    <property type="component" value="Unassembled WGS sequence"/>
</dbReference>
<feature type="domain" description="PIN" evidence="1">
    <location>
        <begin position="20"/>
        <end position="47"/>
    </location>
</feature>
<evidence type="ECO:0000313" key="2">
    <source>
        <dbReference type="EMBL" id="TXD88299.1"/>
    </source>
</evidence>
<comment type="caution">
    <text evidence="2">The sequence shown here is derived from an EMBL/GenBank/DDBJ whole genome shotgun (WGS) entry which is preliminary data.</text>
</comment>
<protein>
    <submittedName>
        <fullName evidence="2">Putative toxin-antitoxin system toxin component, PIN family</fullName>
    </submittedName>
</protein>
<dbReference type="OrthoDB" id="597986at2"/>
<accession>A0A5C6ZHD0</accession>
<dbReference type="PANTHER" id="PTHR34610">
    <property type="entry name" value="SSL7007 PROTEIN"/>
    <property type="match status" value="1"/>
</dbReference>
<proteinExistence type="predicted"/>
<gene>
    <name evidence="2" type="ORF">ESY86_13400</name>
</gene>
<organism evidence="2 3">
    <name type="scientific">Subsaximicrobium wynnwilliamsii</name>
    <dbReference type="NCBI Taxonomy" id="291179"/>
    <lineage>
        <taxon>Bacteria</taxon>
        <taxon>Pseudomonadati</taxon>
        <taxon>Bacteroidota</taxon>
        <taxon>Flavobacteriia</taxon>
        <taxon>Flavobacteriales</taxon>
        <taxon>Flavobacteriaceae</taxon>
        <taxon>Subsaximicrobium</taxon>
    </lineage>
</organism>
<name>A0A5C6ZHD0_9FLAO</name>
<dbReference type="NCBIfam" id="TIGR00305">
    <property type="entry name" value="putative toxin-antitoxin system toxin component, PIN family"/>
    <property type="match status" value="1"/>
</dbReference>